<dbReference type="Gene3D" id="3.30.70.100">
    <property type="match status" value="1"/>
</dbReference>
<proteinExistence type="predicted"/>
<dbReference type="PANTHER" id="PTHR42052">
    <property type="entry name" value="ABM DOMAIN-CONTAINING PROTEIN"/>
    <property type="match status" value="1"/>
</dbReference>
<reference evidence="1 2" key="1">
    <citation type="journal article" date="2019" name="Mol. Biol. Evol.">
        <title>Blast fungal genomes show frequent chromosomal changes, gene gains and losses, and effector gene turnover.</title>
        <authorList>
            <person name="Gomez Luciano L.B."/>
            <person name="Jason Tsai I."/>
            <person name="Chuma I."/>
            <person name="Tosa Y."/>
            <person name="Chen Y.H."/>
            <person name="Li J.Y."/>
            <person name="Li M.Y."/>
            <person name="Jade Lu M.Y."/>
            <person name="Nakayashiki H."/>
            <person name="Li W.H."/>
        </authorList>
    </citation>
    <scope>NUCLEOTIDE SEQUENCE [LARGE SCALE GENOMIC DNA]</scope>
    <source>
        <strain evidence="1">MZ5-1-6</strain>
    </source>
</reference>
<evidence type="ECO:0008006" key="3">
    <source>
        <dbReference type="Google" id="ProtNLM"/>
    </source>
</evidence>
<dbReference type="SUPFAM" id="SSF54909">
    <property type="entry name" value="Dimeric alpha+beta barrel"/>
    <property type="match status" value="1"/>
</dbReference>
<accession>A0A4P7NLL1</accession>
<name>A0A4P7NLL1_PYROR</name>
<gene>
    <name evidence="1" type="ORF">PoMZ_11950</name>
</gene>
<evidence type="ECO:0000313" key="2">
    <source>
        <dbReference type="Proteomes" id="UP000294847"/>
    </source>
</evidence>
<protein>
    <recommendedName>
        <fullName evidence="3">ABM domain-containing protein</fullName>
    </recommendedName>
</protein>
<dbReference type="AlphaFoldDB" id="A0A4P7NLL1"/>
<organism evidence="1 2">
    <name type="scientific">Pyricularia oryzae</name>
    <name type="common">Rice blast fungus</name>
    <name type="synonym">Magnaporthe oryzae</name>
    <dbReference type="NCBI Taxonomy" id="318829"/>
    <lineage>
        <taxon>Eukaryota</taxon>
        <taxon>Fungi</taxon>
        <taxon>Dikarya</taxon>
        <taxon>Ascomycota</taxon>
        <taxon>Pezizomycotina</taxon>
        <taxon>Sordariomycetes</taxon>
        <taxon>Sordariomycetidae</taxon>
        <taxon>Magnaporthales</taxon>
        <taxon>Pyriculariaceae</taxon>
        <taxon>Pyricularia</taxon>
    </lineage>
</organism>
<dbReference type="InterPro" id="IPR011008">
    <property type="entry name" value="Dimeric_a/b-barrel"/>
</dbReference>
<sequence length="214" mass="23221">MPAVTELALLTQTPKATPATTADFLQRVRTETETWTRRPGTVRYLRAVDDPNAIYIVGQWATVAEHMEGFIPSPGNQELLREGAELFELGDLFLHFDADVSSTLRGEGEEVEITRYVLREGPGRREVVDEAWGRVLAACGAEGAGRVGGGWRLDGLEEGGGSAGEFVVFRASAVDGDVGDRIGSAAQGFNVDLRDCVLRKQVTRAVEVYPAKNE</sequence>
<dbReference type="PANTHER" id="PTHR42052:SF1">
    <property type="entry name" value="ABM DOMAIN-CONTAINING PROTEIN"/>
    <property type="match status" value="1"/>
</dbReference>
<evidence type="ECO:0000313" key="1">
    <source>
        <dbReference type="EMBL" id="QBZ63057.1"/>
    </source>
</evidence>
<dbReference type="Proteomes" id="UP000294847">
    <property type="component" value="Chromosome 5"/>
</dbReference>
<dbReference type="EMBL" id="CP034208">
    <property type="protein sequence ID" value="QBZ63057.1"/>
    <property type="molecule type" value="Genomic_DNA"/>
</dbReference>